<dbReference type="Proteomes" id="UP000193588">
    <property type="component" value="Unassembled WGS sequence"/>
</dbReference>
<name>A0A1X4JLT4_9LACO</name>
<protein>
    <submittedName>
        <fullName evidence="1">Uncharacterized protein</fullName>
    </submittedName>
</protein>
<organism evidence="1 2">
    <name type="scientific">Weissella cibaria</name>
    <dbReference type="NCBI Taxonomy" id="137591"/>
    <lineage>
        <taxon>Bacteria</taxon>
        <taxon>Bacillati</taxon>
        <taxon>Bacillota</taxon>
        <taxon>Bacilli</taxon>
        <taxon>Lactobacillales</taxon>
        <taxon>Lactobacillaceae</taxon>
        <taxon>Weissella</taxon>
    </lineage>
</organism>
<dbReference type="AlphaFoldDB" id="A0A1X4JLT4"/>
<evidence type="ECO:0000313" key="2">
    <source>
        <dbReference type="Proteomes" id="UP000193588"/>
    </source>
</evidence>
<comment type="caution">
    <text evidence="1">The sequence shown here is derived from an EMBL/GenBank/DDBJ whole genome shotgun (WGS) entry which is preliminary data.</text>
</comment>
<accession>A0A1X4JLT4</accession>
<proteinExistence type="predicted"/>
<evidence type="ECO:0000313" key="1">
    <source>
        <dbReference type="EMBL" id="OSP89722.1"/>
    </source>
</evidence>
<dbReference type="RefSeq" id="WP_085638168.1">
    <property type="nucleotide sequence ID" value="NZ_NDXJ01000005.1"/>
</dbReference>
<sequence>MKQRTVWVTTIFSLLALFLGTAIVYEIKATQELKAAEQSLHLNQHELAAAKTIKVDETLVDKPVYQARTSEFFKRAVKMATSTESQLTKRSSTDETYGTPEAYEAVQSLAGMASSLTVKDLRLTFNEQSDGSVVGAGALTIDTAAQADDSTGKLMHDTSDYTVLVTLDKVQSKWRVSELKLGQVTPGENANDTIY</sequence>
<dbReference type="EMBL" id="NDXJ01000005">
    <property type="protein sequence ID" value="OSP89722.1"/>
    <property type="molecule type" value="Genomic_DNA"/>
</dbReference>
<gene>
    <name evidence="1" type="ORF">B9D04_04175</name>
</gene>
<reference evidence="1 2" key="1">
    <citation type="submission" date="2017-04" db="EMBL/GenBank/DDBJ databases">
        <title>The genome sequence of Weissella cibaria isolated from wild Drosophila.</title>
        <authorList>
            <person name="Ricks N.J."/>
            <person name="Carroll C."/>
            <person name="Walters A."/>
            <person name="Newell P.D."/>
            <person name="Chaston J.M."/>
        </authorList>
    </citation>
    <scope>NUCLEOTIDE SEQUENCE [LARGE SCALE GENOMIC DNA]</scope>
    <source>
        <strain evidence="1 2">DmW_103</strain>
    </source>
</reference>